<proteinExistence type="predicted"/>
<evidence type="ECO:0000313" key="1">
    <source>
        <dbReference type="EMBL" id="RKL66246.1"/>
    </source>
</evidence>
<gene>
    <name evidence="1" type="ORF">CR203_17000</name>
</gene>
<dbReference type="AlphaFoldDB" id="A0A3A9KND1"/>
<dbReference type="OrthoDB" id="2720799at2"/>
<accession>A0A3A9KND1</accession>
<sequence length="91" mass="11025">MRFYDKPLKAYLYNDLSAVEEHDKKLIYYFEKGYVTVLGEFEYFTNILRVCLDGCHFRALPGRDMVFFPRWLKQLPAESVLLEQIRLLYLY</sequence>
<comment type="caution">
    <text evidence="1">The sequence shown here is derived from an EMBL/GenBank/DDBJ whole genome shotgun (WGS) entry which is preliminary data.</text>
</comment>
<protein>
    <submittedName>
        <fullName evidence="1">Uncharacterized protein</fullName>
    </submittedName>
</protein>
<dbReference type="Proteomes" id="UP000281498">
    <property type="component" value="Unassembled WGS sequence"/>
</dbReference>
<dbReference type="EMBL" id="PDOE01000008">
    <property type="protein sequence ID" value="RKL66246.1"/>
    <property type="molecule type" value="Genomic_DNA"/>
</dbReference>
<reference evidence="1 2" key="1">
    <citation type="submission" date="2017-10" db="EMBL/GenBank/DDBJ databases">
        <title>Bacillus sp. nov., a halophilic bacterium isolated from a Keqin Lake.</title>
        <authorList>
            <person name="Wang H."/>
        </authorList>
    </citation>
    <scope>NUCLEOTIDE SEQUENCE [LARGE SCALE GENOMIC DNA]</scope>
    <source>
        <strain evidence="1 2">KCTC 13187</strain>
    </source>
</reference>
<keyword evidence="2" id="KW-1185">Reference proteome</keyword>
<dbReference type="RefSeq" id="WP_110937080.1">
    <property type="nucleotide sequence ID" value="NZ_KZ614146.1"/>
</dbReference>
<name>A0A3A9KND1_9BACI</name>
<organism evidence="1 2">
    <name type="scientific">Salipaludibacillus neizhouensis</name>
    <dbReference type="NCBI Taxonomy" id="885475"/>
    <lineage>
        <taxon>Bacteria</taxon>
        <taxon>Bacillati</taxon>
        <taxon>Bacillota</taxon>
        <taxon>Bacilli</taxon>
        <taxon>Bacillales</taxon>
        <taxon>Bacillaceae</taxon>
    </lineage>
</organism>
<evidence type="ECO:0000313" key="2">
    <source>
        <dbReference type="Proteomes" id="UP000281498"/>
    </source>
</evidence>